<evidence type="ECO:0000259" key="4">
    <source>
        <dbReference type="Pfam" id="PF00535"/>
    </source>
</evidence>
<dbReference type="InterPro" id="IPR001173">
    <property type="entry name" value="Glyco_trans_2-like"/>
</dbReference>
<dbReference type="GO" id="GO:0016757">
    <property type="term" value="F:glycosyltransferase activity"/>
    <property type="evidence" value="ECO:0007669"/>
    <property type="project" value="UniProtKB-KW"/>
</dbReference>
<name>A0ABW0S9E6_9RHOB</name>
<protein>
    <submittedName>
        <fullName evidence="5">Glycosyltransferase family 2 protein</fullName>
        <ecNumber evidence="5">2.4.-.-</ecNumber>
    </submittedName>
</protein>
<evidence type="ECO:0000256" key="2">
    <source>
        <dbReference type="ARBA" id="ARBA00022676"/>
    </source>
</evidence>
<evidence type="ECO:0000256" key="3">
    <source>
        <dbReference type="ARBA" id="ARBA00022679"/>
    </source>
</evidence>
<comment type="caution">
    <text evidence="5">The sequence shown here is derived from an EMBL/GenBank/DDBJ whole genome shotgun (WGS) entry which is preliminary data.</text>
</comment>
<dbReference type="SUPFAM" id="SSF53448">
    <property type="entry name" value="Nucleotide-diphospho-sugar transferases"/>
    <property type="match status" value="1"/>
</dbReference>
<dbReference type="Gene3D" id="3.90.550.10">
    <property type="entry name" value="Spore Coat Polysaccharide Biosynthesis Protein SpsA, Chain A"/>
    <property type="match status" value="1"/>
</dbReference>
<dbReference type="Pfam" id="PF00535">
    <property type="entry name" value="Glycos_transf_2"/>
    <property type="match status" value="1"/>
</dbReference>
<evidence type="ECO:0000313" key="5">
    <source>
        <dbReference type="EMBL" id="MFC5565548.1"/>
    </source>
</evidence>
<reference evidence="6" key="1">
    <citation type="journal article" date="2019" name="Int. J. Syst. Evol. Microbiol.">
        <title>The Global Catalogue of Microorganisms (GCM) 10K type strain sequencing project: providing services to taxonomists for standard genome sequencing and annotation.</title>
        <authorList>
            <consortium name="The Broad Institute Genomics Platform"/>
            <consortium name="The Broad Institute Genome Sequencing Center for Infectious Disease"/>
            <person name="Wu L."/>
            <person name="Ma J."/>
        </authorList>
    </citation>
    <scope>NUCLEOTIDE SEQUENCE [LARGE SCALE GENOMIC DNA]</scope>
    <source>
        <strain evidence="6">KACC 11588</strain>
    </source>
</reference>
<dbReference type="InterPro" id="IPR029044">
    <property type="entry name" value="Nucleotide-diphossugar_trans"/>
</dbReference>
<dbReference type="PANTHER" id="PTHR43179:SF12">
    <property type="entry name" value="GALACTOFURANOSYLTRANSFERASE GLFT2"/>
    <property type="match status" value="1"/>
</dbReference>
<keyword evidence="2 5" id="KW-0328">Glycosyltransferase</keyword>
<gene>
    <name evidence="5" type="ORF">ACFPOC_03845</name>
</gene>
<evidence type="ECO:0000256" key="1">
    <source>
        <dbReference type="ARBA" id="ARBA00006739"/>
    </source>
</evidence>
<dbReference type="Proteomes" id="UP001596056">
    <property type="component" value="Unassembled WGS sequence"/>
</dbReference>
<proteinExistence type="inferred from homology"/>
<keyword evidence="3 5" id="KW-0808">Transferase</keyword>
<sequence>MPEVAVIIPHYNDVARLTRCLSALMPQLTPEVAVVVVDNASTDSLEPVRAAHPGLRIVVEPRKGAAMARNRGVAETTAPVIAFLDCDCVPAPDWLATVRRVAGRADIVGGTITLFDETPGPRSGAEAFETVFAFDNQGYIESKGFSVTANLVTSRAIWDRVGELRPGLSEDLEWCHRARGLGFRLVHADELRVAHPTRSDWSALERKWRRLTAEMWELRPTQSPRARAAWALRGLGMVPSIGVHAVKVMTSPRLSGVAERRAALATLTRLRLRRCAWMLGQAAGRKV</sequence>
<organism evidence="5 6">
    <name type="scientific">Rubellimicrobium aerolatum</name>
    <dbReference type="NCBI Taxonomy" id="490979"/>
    <lineage>
        <taxon>Bacteria</taxon>
        <taxon>Pseudomonadati</taxon>
        <taxon>Pseudomonadota</taxon>
        <taxon>Alphaproteobacteria</taxon>
        <taxon>Rhodobacterales</taxon>
        <taxon>Roseobacteraceae</taxon>
        <taxon>Rubellimicrobium</taxon>
    </lineage>
</organism>
<feature type="domain" description="Glycosyltransferase 2-like" evidence="4">
    <location>
        <begin position="6"/>
        <end position="146"/>
    </location>
</feature>
<accession>A0ABW0S9E6</accession>
<comment type="similarity">
    <text evidence="1">Belongs to the glycosyltransferase 2 family.</text>
</comment>
<dbReference type="RefSeq" id="WP_209838033.1">
    <property type="nucleotide sequence ID" value="NZ_JAGGJP010000002.1"/>
</dbReference>
<keyword evidence="6" id="KW-1185">Reference proteome</keyword>
<dbReference type="EC" id="2.4.-.-" evidence="5"/>
<evidence type="ECO:0000313" key="6">
    <source>
        <dbReference type="Proteomes" id="UP001596056"/>
    </source>
</evidence>
<dbReference type="EMBL" id="JBHSNA010000002">
    <property type="protein sequence ID" value="MFC5565548.1"/>
    <property type="molecule type" value="Genomic_DNA"/>
</dbReference>
<dbReference type="PANTHER" id="PTHR43179">
    <property type="entry name" value="RHAMNOSYLTRANSFERASE WBBL"/>
    <property type="match status" value="1"/>
</dbReference>